<comment type="function">
    <text evidence="12">DNA repair enzyme that has both DNA N-glycosylase activity and AP-lyase activity. The DNA N-glycosylase activity releases various damaged pyrimidines from DNA by cleaving the N-glycosidic bond, leaving an AP (apurinic/apyrimidinic) site. The AP-lyase activity cleaves the phosphodiester bond 3' to the AP site by a beta-elimination, leaving a 3'-terminal unsaturated sugar and a product with a terminal 5'-phosphate.</text>
</comment>
<evidence type="ECO:0000256" key="2">
    <source>
        <dbReference type="ARBA" id="ARBA00022485"/>
    </source>
</evidence>
<evidence type="ECO:0000256" key="12">
    <source>
        <dbReference type="HAMAP-Rule" id="MF_00942"/>
    </source>
</evidence>
<keyword evidence="8 12" id="KW-0238">DNA-binding</keyword>
<dbReference type="FunFam" id="1.10.340.30:FF:000001">
    <property type="entry name" value="Endonuclease III"/>
    <property type="match status" value="1"/>
</dbReference>
<proteinExistence type="inferred from homology"/>
<keyword evidence="4 12" id="KW-0227">DNA damage</keyword>
<evidence type="ECO:0000313" key="15">
    <source>
        <dbReference type="Proteomes" id="UP000009061"/>
    </source>
</evidence>
<evidence type="ECO:0000256" key="7">
    <source>
        <dbReference type="ARBA" id="ARBA00023014"/>
    </source>
</evidence>
<dbReference type="Pfam" id="PF00730">
    <property type="entry name" value="HhH-GPD"/>
    <property type="match status" value="1"/>
</dbReference>
<keyword evidence="11 12" id="KW-0326">Glycosidase</keyword>
<dbReference type="AlphaFoldDB" id="H6Q4X6"/>
<dbReference type="EMBL" id="CP003315">
    <property type="protein sequence ID" value="AFA41259.1"/>
    <property type="molecule type" value="Genomic_DNA"/>
</dbReference>
<dbReference type="SMART" id="SM00478">
    <property type="entry name" value="ENDO3c"/>
    <property type="match status" value="1"/>
</dbReference>
<keyword evidence="14" id="KW-0540">Nuclease</keyword>
<keyword evidence="7 12" id="KW-0411">Iron-sulfur</keyword>
<dbReference type="GO" id="GO:0140078">
    <property type="term" value="F:class I DNA-(apurinic or apyrimidinic site) endonuclease activity"/>
    <property type="evidence" value="ECO:0007669"/>
    <property type="project" value="UniProtKB-EC"/>
</dbReference>
<evidence type="ECO:0000256" key="1">
    <source>
        <dbReference type="ARBA" id="ARBA00008343"/>
    </source>
</evidence>
<dbReference type="CDD" id="cd00056">
    <property type="entry name" value="ENDO3c"/>
    <property type="match status" value="1"/>
</dbReference>
<evidence type="ECO:0000256" key="3">
    <source>
        <dbReference type="ARBA" id="ARBA00022723"/>
    </source>
</evidence>
<comment type="cofactor">
    <cofactor evidence="12">
        <name>[4Fe-4S] cluster</name>
        <dbReference type="ChEBI" id="CHEBI:49883"/>
    </cofactor>
    <text evidence="12">Binds 1 [4Fe-4S] cluster.</text>
</comment>
<feature type="binding site" evidence="12">
    <location>
        <position position="194"/>
    </location>
    <ligand>
        <name>[4Fe-4S] cluster</name>
        <dbReference type="ChEBI" id="CHEBI:49883"/>
    </ligand>
</feature>
<keyword evidence="3 12" id="KW-0479">Metal-binding</keyword>
<feature type="binding site" evidence="12">
    <location>
        <position position="197"/>
    </location>
    <ligand>
        <name>[4Fe-4S] cluster</name>
        <dbReference type="ChEBI" id="CHEBI:49883"/>
    </ligand>
</feature>
<dbReference type="Gene3D" id="1.10.340.30">
    <property type="entry name" value="Hypothetical protein, domain 2"/>
    <property type="match status" value="1"/>
</dbReference>
<organism evidence="14 15">
    <name type="scientific">Wigglesworthia glossinidia endosymbiont of Glossina morsitans morsitans</name>
    <name type="common">Yale colony</name>
    <dbReference type="NCBI Taxonomy" id="1142511"/>
    <lineage>
        <taxon>Bacteria</taxon>
        <taxon>Pseudomonadati</taxon>
        <taxon>Pseudomonadota</taxon>
        <taxon>Gammaproteobacteria</taxon>
        <taxon>Enterobacterales</taxon>
        <taxon>Erwiniaceae</taxon>
        <taxon>Wigglesworthia</taxon>
    </lineage>
</organism>
<dbReference type="InterPro" id="IPR000445">
    <property type="entry name" value="HhH_motif"/>
</dbReference>
<dbReference type="Pfam" id="PF00633">
    <property type="entry name" value="HHH"/>
    <property type="match status" value="1"/>
</dbReference>
<keyword evidence="14" id="KW-0255">Endonuclease</keyword>
<dbReference type="InterPro" id="IPR004035">
    <property type="entry name" value="Endouclease-III_FeS-bd_BS"/>
</dbReference>
<evidence type="ECO:0000256" key="8">
    <source>
        <dbReference type="ARBA" id="ARBA00023125"/>
    </source>
</evidence>
<dbReference type="FunFam" id="1.10.1670.10:FF:000001">
    <property type="entry name" value="Endonuclease III"/>
    <property type="match status" value="1"/>
</dbReference>
<evidence type="ECO:0000256" key="11">
    <source>
        <dbReference type="ARBA" id="ARBA00023295"/>
    </source>
</evidence>
<dbReference type="Gene3D" id="1.10.1670.10">
    <property type="entry name" value="Helix-hairpin-Helix base-excision DNA repair enzymes (C-terminal)"/>
    <property type="match status" value="1"/>
</dbReference>
<evidence type="ECO:0000256" key="4">
    <source>
        <dbReference type="ARBA" id="ARBA00022763"/>
    </source>
</evidence>
<feature type="binding site" evidence="12">
    <location>
        <position position="187"/>
    </location>
    <ligand>
        <name>[4Fe-4S] cluster</name>
        <dbReference type="ChEBI" id="CHEBI:49883"/>
    </ligand>
</feature>
<comment type="catalytic activity">
    <reaction evidence="12">
        <text>2'-deoxyribonucleotide-(2'-deoxyribose 5'-phosphate)-2'-deoxyribonucleotide-DNA = a 3'-end 2'-deoxyribonucleotide-(2,3-dehydro-2,3-deoxyribose 5'-phosphate)-DNA + a 5'-end 5'-phospho-2'-deoxyribonucleoside-DNA + H(+)</text>
        <dbReference type="Rhea" id="RHEA:66592"/>
        <dbReference type="Rhea" id="RHEA-COMP:13180"/>
        <dbReference type="Rhea" id="RHEA-COMP:16897"/>
        <dbReference type="Rhea" id="RHEA-COMP:17067"/>
        <dbReference type="ChEBI" id="CHEBI:15378"/>
        <dbReference type="ChEBI" id="CHEBI:136412"/>
        <dbReference type="ChEBI" id="CHEBI:157695"/>
        <dbReference type="ChEBI" id="CHEBI:167181"/>
        <dbReference type="EC" id="4.2.99.18"/>
    </reaction>
</comment>
<keyword evidence="9 12" id="KW-0234">DNA repair</keyword>
<evidence type="ECO:0000259" key="13">
    <source>
        <dbReference type="SMART" id="SM00478"/>
    </source>
</evidence>
<keyword evidence="10 12" id="KW-0456">Lyase</keyword>
<dbReference type="KEGG" id="wgl:WIGMOR_0428"/>
<protein>
    <recommendedName>
        <fullName evidence="12">Endonuclease III</fullName>
        <ecNumber evidence="12">4.2.99.18</ecNumber>
    </recommendedName>
    <alternativeName>
        <fullName evidence="12">DNA-(apurinic or apyrimidinic site) lyase</fullName>
    </alternativeName>
</protein>
<keyword evidence="6 12" id="KW-0408">Iron</keyword>
<keyword evidence="5 12" id="KW-0378">Hydrolase</keyword>
<evidence type="ECO:0000256" key="6">
    <source>
        <dbReference type="ARBA" id="ARBA00023004"/>
    </source>
</evidence>
<dbReference type="Proteomes" id="UP000009061">
    <property type="component" value="Chromosome"/>
</dbReference>
<feature type="binding site" evidence="12">
    <location>
        <position position="203"/>
    </location>
    <ligand>
        <name>[4Fe-4S] cluster</name>
        <dbReference type="ChEBI" id="CHEBI:49883"/>
    </ligand>
</feature>
<dbReference type="InterPro" id="IPR005759">
    <property type="entry name" value="Nth"/>
</dbReference>
<sequence length="211" mass="24266">MKKKIISTIFLRLKKNIPNPEIELKFSSNFELLIAVLLSAKSKDVQVNKITKKLFNQANNPKKMLRLGKQKIMDCIRSIGLYKKKTEYIIRACQILIKNFRGNIPNNRSDLESLPGIGRKSANVILNVAFHQNTIGVDTHVFRVSNRLGLSKSNNLRFIENQLISNIPKKFVLNSHMWLVLHGKYTCKSKNPLCKSCILNDLCLYHQNDIF</sequence>
<evidence type="ECO:0000256" key="9">
    <source>
        <dbReference type="ARBA" id="ARBA00023204"/>
    </source>
</evidence>
<dbReference type="GO" id="GO:0003677">
    <property type="term" value="F:DNA binding"/>
    <property type="evidence" value="ECO:0007669"/>
    <property type="project" value="UniProtKB-UniRule"/>
</dbReference>
<keyword evidence="2 12" id="KW-0004">4Fe-4S</keyword>
<dbReference type="PROSITE" id="PS00764">
    <property type="entry name" value="ENDONUCLEASE_III_1"/>
    <property type="match status" value="1"/>
</dbReference>
<dbReference type="HOGENOM" id="CLU_012862_3_0_6"/>
<accession>H6Q4X6</accession>
<dbReference type="STRING" id="1142511.WIGMOR_0428"/>
<dbReference type="SUPFAM" id="SSF48150">
    <property type="entry name" value="DNA-glycosylase"/>
    <property type="match status" value="1"/>
</dbReference>
<dbReference type="InterPro" id="IPR003265">
    <property type="entry name" value="HhH-GPD_domain"/>
</dbReference>
<name>H6Q4X6_WIGGL</name>
<dbReference type="InterPro" id="IPR011257">
    <property type="entry name" value="DNA_glycosylase"/>
</dbReference>
<dbReference type="PANTHER" id="PTHR10359">
    <property type="entry name" value="A/G-SPECIFIC ADENINE GLYCOSYLASE/ENDONUCLEASE III"/>
    <property type="match status" value="1"/>
</dbReference>
<evidence type="ECO:0000256" key="10">
    <source>
        <dbReference type="ARBA" id="ARBA00023239"/>
    </source>
</evidence>
<dbReference type="GO" id="GO:0006285">
    <property type="term" value="P:base-excision repair, AP site formation"/>
    <property type="evidence" value="ECO:0007669"/>
    <property type="project" value="TreeGrafter"/>
</dbReference>
<dbReference type="OrthoDB" id="9800977at2"/>
<reference evidence="14 15" key="1">
    <citation type="journal article" date="2012" name="MBio">
        <title>Insight into the transmission biology and species-specific functional capabilities of tsetse (Diptera: glossinidae) obligate symbiont wigglesworthia.</title>
        <authorList>
            <person name="Rio R.V."/>
            <person name="Symula R.E."/>
            <person name="Wang J."/>
            <person name="Lohs C."/>
            <person name="Wu Y.N."/>
            <person name="Snyder A.K."/>
            <person name="Bjornson R.D."/>
            <person name="Oshima K."/>
            <person name="Biehl B.S."/>
            <person name="Perna N.T."/>
            <person name="Hattori M."/>
            <person name="Aksoy S."/>
        </authorList>
    </citation>
    <scope>NUCLEOTIDE SEQUENCE [LARGE SCALE GENOMIC DNA]</scope>
    <source>
        <strain evidence="14">WGM</strain>
    </source>
</reference>
<dbReference type="InterPro" id="IPR023170">
    <property type="entry name" value="HhH_base_excis_C"/>
</dbReference>
<dbReference type="NCBIfam" id="TIGR01083">
    <property type="entry name" value="nth"/>
    <property type="match status" value="1"/>
</dbReference>
<dbReference type="PANTHER" id="PTHR10359:SF18">
    <property type="entry name" value="ENDONUCLEASE III"/>
    <property type="match status" value="1"/>
</dbReference>
<comment type="similarity">
    <text evidence="1 12">Belongs to the Nth/MutY family.</text>
</comment>
<evidence type="ECO:0000256" key="5">
    <source>
        <dbReference type="ARBA" id="ARBA00022801"/>
    </source>
</evidence>
<keyword evidence="15" id="KW-1185">Reference proteome</keyword>
<dbReference type="eggNOG" id="COG0177">
    <property type="taxonomic scope" value="Bacteria"/>
</dbReference>
<dbReference type="RefSeq" id="WP_014354198.1">
    <property type="nucleotide sequence ID" value="NC_016893.1"/>
</dbReference>
<dbReference type="PIRSF" id="PIRSF001435">
    <property type="entry name" value="Nth"/>
    <property type="match status" value="1"/>
</dbReference>
<dbReference type="HAMAP" id="MF_00942">
    <property type="entry name" value="Nth"/>
    <property type="match status" value="1"/>
</dbReference>
<gene>
    <name evidence="12 14" type="primary">nth</name>
    <name evidence="14" type="ORF">WIGMOR_0428</name>
</gene>
<dbReference type="GO" id="GO:0051539">
    <property type="term" value="F:4 iron, 4 sulfur cluster binding"/>
    <property type="evidence" value="ECO:0007669"/>
    <property type="project" value="UniProtKB-UniRule"/>
</dbReference>
<feature type="domain" description="HhH-GPD" evidence="13">
    <location>
        <begin position="38"/>
        <end position="185"/>
    </location>
</feature>
<dbReference type="EC" id="4.2.99.18" evidence="12"/>
<evidence type="ECO:0000313" key="14">
    <source>
        <dbReference type="EMBL" id="AFA41259.1"/>
    </source>
</evidence>
<dbReference type="GO" id="GO:0019104">
    <property type="term" value="F:DNA N-glycosylase activity"/>
    <property type="evidence" value="ECO:0007669"/>
    <property type="project" value="UniProtKB-UniRule"/>
</dbReference>
<dbReference type="GO" id="GO:0046872">
    <property type="term" value="F:metal ion binding"/>
    <property type="evidence" value="ECO:0007669"/>
    <property type="project" value="UniProtKB-KW"/>
</dbReference>